<evidence type="ECO:0000313" key="1">
    <source>
        <dbReference type="EMBL" id="MBW0546917.1"/>
    </source>
</evidence>
<proteinExistence type="predicted"/>
<dbReference type="AlphaFoldDB" id="A0A9Q3G012"/>
<name>A0A9Q3G012_9BASI</name>
<dbReference type="Proteomes" id="UP000765509">
    <property type="component" value="Unassembled WGS sequence"/>
</dbReference>
<accession>A0A9Q3G012</accession>
<reference evidence="1" key="1">
    <citation type="submission" date="2021-03" db="EMBL/GenBank/DDBJ databases">
        <title>Draft genome sequence of rust myrtle Austropuccinia psidii MF-1, a brazilian biotype.</title>
        <authorList>
            <person name="Quecine M.C."/>
            <person name="Pachon D.M.R."/>
            <person name="Bonatelli M.L."/>
            <person name="Correr F.H."/>
            <person name="Franceschini L.M."/>
            <person name="Leite T.F."/>
            <person name="Margarido G.R.A."/>
            <person name="Almeida C.A."/>
            <person name="Ferrarezi J.A."/>
            <person name="Labate C.A."/>
        </authorList>
    </citation>
    <scope>NUCLEOTIDE SEQUENCE</scope>
    <source>
        <strain evidence="1">MF-1</strain>
    </source>
</reference>
<evidence type="ECO:0008006" key="3">
    <source>
        <dbReference type="Google" id="ProtNLM"/>
    </source>
</evidence>
<organism evidence="1 2">
    <name type="scientific">Austropuccinia psidii MF-1</name>
    <dbReference type="NCBI Taxonomy" id="1389203"/>
    <lineage>
        <taxon>Eukaryota</taxon>
        <taxon>Fungi</taxon>
        <taxon>Dikarya</taxon>
        <taxon>Basidiomycota</taxon>
        <taxon>Pucciniomycotina</taxon>
        <taxon>Pucciniomycetes</taxon>
        <taxon>Pucciniales</taxon>
        <taxon>Sphaerophragmiaceae</taxon>
        <taxon>Austropuccinia</taxon>
    </lineage>
</organism>
<keyword evidence="2" id="KW-1185">Reference proteome</keyword>
<sequence>MDNAFGDSSFDTDKDKPLTWFLKQVDRLNTLYPELSQRILHIKLINKWELELENTLRSQCIPPFSIDNYTNILEDIVTRAQLGRNLQKLDIKSPKKPFITKYKQKEPSKPKSINEERKFYKCGSFGQWDNNCLKKEKIYGSVET</sequence>
<evidence type="ECO:0000313" key="2">
    <source>
        <dbReference type="Proteomes" id="UP000765509"/>
    </source>
</evidence>
<gene>
    <name evidence="1" type="ORF">O181_086632</name>
</gene>
<dbReference type="OrthoDB" id="2507294at2759"/>
<comment type="caution">
    <text evidence="1">The sequence shown here is derived from an EMBL/GenBank/DDBJ whole genome shotgun (WGS) entry which is preliminary data.</text>
</comment>
<dbReference type="EMBL" id="AVOT02051945">
    <property type="protein sequence ID" value="MBW0546917.1"/>
    <property type="molecule type" value="Genomic_DNA"/>
</dbReference>
<protein>
    <recommendedName>
        <fullName evidence="3">CCHC-type domain-containing protein</fullName>
    </recommendedName>
</protein>